<organism evidence="1 2">
    <name type="scientific">Basidiobolus ranarum</name>
    <dbReference type="NCBI Taxonomy" id="34480"/>
    <lineage>
        <taxon>Eukaryota</taxon>
        <taxon>Fungi</taxon>
        <taxon>Fungi incertae sedis</taxon>
        <taxon>Zoopagomycota</taxon>
        <taxon>Entomophthoromycotina</taxon>
        <taxon>Basidiobolomycetes</taxon>
        <taxon>Basidiobolales</taxon>
        <taxon>Basidiobolaceae</taxon>
        <taxon>Basidiobolus</taxon>
    </lineage>
</organism>
<evidence type="ECO:0008006" key="3">
    <source>
        <dbReference type="Google" id="ProtNLM"/>
    </source>
</evidence>
<accession>A0ABR2WXR4</accession>
<comment type="caution">
    <text evidence="1">The sequence shown here is derived from an EMBL/GenBank/DDBJ whole genome shotgun (WGS) entry which is preliminary data.</text>
</comment>
<reference evidence="1 2" key="1">
    <citation type="submission" date="2023-04" db="EMBL/GenBank/DDBJ databases">
        <title>Genome of Basidiobolus ranarum AG-B5.</title>
        <authorList>
            <person name="Stajich J.E."/>
            <person name="Carter-House D."/>
            <person name="Gryganskyi A."/>
        </authorList>
    </citation>
    <scope>NUCLEOTIDE SEQUENCE [LARGE SCALE GENOMIC DNA]</scope>
    <source>
        <strain evidence="1 2">AG-B5</strain>
    </source>
</reference>
<dbReference type="InterPro" id="IPR032675">
    <property type="entry name" value="LRR_dom_sf"/>
</dbReference>
<keyword evidence="2" id="KW-1185">Reference proteome</keyword>
<sequence>MSQFRLSIEIITLIISHLEYERHTLHSLLTVNRLFFNTVIPILYKNPFRPCFWHGLSKTTKREILYLLLASSNLLPELKKSTTEMSDWALTEWNPPTAPFTVNYLNYYTEINQAEWESIYEENFSYMISDFGLGVGQIINSLFYKHNAEKIKSICLPILNMKPYLSTVTRMASLKRIEYCRIHNDDTIYTNDQNIVVIQDAIEFVKLHVDTFNDTLTEIKIPDLTDLERKGTQLDIQIEDIIKILKRPQVIDVNNSYDFCQYIQGPTADHLRVFGGPLICYSGGIQDWDSASLFQRCPKLEKIRFSPSRPDSFKWAVERRNLLIKSGSTSSCTPDIKLAPLQDVDILCKHCAALPTVQDIFYAFRNTIKSINVVDNQTTGLDPDPLCWDWLLPNLVKIKISEADFSLFDLQSLNLCPSLEELYLISKYEYRSSSTVAEFGPVLKLPNLRKIQLEYGISYKFNFASLKYSPLLEKLILLEKGSSLPIRATDSPCWTWTWDWKLPRLRELLLIGESAVLFQFRLLDSCPPLEHLRLSTEGYHRSLPLDEILRADSPLPSESASQAALRNEFSGKSKFFLYGVWDISGGTLSALLQRYLPHVTEIQLVDFEGLTIRDIINATQKLPHIQYVHSTLSISDADIEQHGMHLKETKRHAMTWRCVAVVGSVNYVMYYLPNQSKS</sequence>
<evidence type="ECO:0000313" key="1">
    <source>
        <dbReference type="EMBL" id="KAK9766328.1"/>
    </source>
</evidence>
<dbReference type="SUPFAM" id="SSF52047">
    <property type="entry name" value="RNI-like"/>
    <property type="match status" value="1"/>
</dbReference>
<dbReference type="Proteomes" id="UP001479436">
    <property type="component" value="Unassembled WGS sequence"/>
</dbReference>
<gene>
    <name evidence="1" type="ORF">K7432_004677</name>
</gene>
<evidence type="ECO:0000313" key="2">
    <source>
        <dbReference type="Proteomes" id="UP001479436"/>
    </source>
</evidence>
<dbReference type="Gene3D" id="3.80.10.10">
    <property type="entry name" value="Ribonuclease Inhibitor"/>
    <property type="match status" value="1"/>
</dbReference>
<name>A0ABR2WXR4_9FUNG</name>
<proteinExistence type="predicted"/>
<protein>
    <recommendedName>
        <fullName evidence="3">F-box domain-containing protein</fullName>
    </recommendedName>
</protein>
<dbReference type="EMBL" id="JASJQH010000166">
    <property type="protein sequence ID" value="KAK9766328.1"/>
    <property type="molecule type" value="Genomic_DNA"/>
</dbReference>